<keyword evidence="3" id="KW-1185">Reference proteome</keyword>
<protein>
    <submittedName>
        <fullName evidence="2">Uncharacterized protein</fullName>
    </submittedName>
</protein>
<name>A0AAW0MNU4_9GOBI</name>
<proteinExistence type="predicted"/>
<dbReference type="Proteomes" id="UP001460270">
    <property type="component" value="Unassembled WGS sequence"/>
</dbReference>
<gene>
    <name evidence="2" type="ORF">WMY93_028254</name>
</gene>
<reference evidence="3" key="1">
    <citation type="submission" date="2024-04" db="EMBL/GenBank/DDBJ databases">
        <title>Salinicola lusitanus LLJ914,a marine bacterium isolated from the Okinawa Trough.</title>
        <authorList>
            <person name="Li J."/>
        </authorList>
    </citation>
    <scope>NUCLEOTIDE SEQUENCE [LARGE SCALE GENOMIC DNA]</scope>
</reference>
<dbReference type="EMBL" id="JBBPFD010000021">
    <property type="protein sequence ID" value="KAK7882080.1"/>
    <property type="molecule type" value="Genomic_DNA"/>
</dbReference>
<sequence length="196" mass="21387">MCLLLGRTISPSLRGSCPYRLFLLTVCHLGEAAAQSLLLGAEEQLLSLPATLVVLGCLGSGALLVVRLGQGVSLLVFISVIRAVSVVSLSRVRASWRPYLAYLLGLLGVLLARDQRDGCCGSVTEAKEEDIPVFKRRRRSSSTAASEMIAHSQSNSKSHRRTSLPCIPRDQPQWSDVRGRRPLLHFGSHSILYSHK</sequence>
<accession>A0AAW0MNU4</accession>
<evidence type="ECO:0000313" key="3">
    <source>
        <dbReference type="Proteomes" id="UP001460270"/>
    </source>
</evidence>
<organism evidence="2 3">
    <name type="scientific">Mugilogobius chulae</name>
    <name type="common">yellowstripe goby</name>
    <dbReference type="NCBI Taxonomy" id="88201"/>
    <lineage>
        <taxon>Eukaryota</taxon>
        <taxon>Metazoa</taxon>
        <taxon>Chordata</taxon>
        <taxon>Craniata</taxon>
        <taxon>Vertebrata</taxon>
        <taxon>Euteleostomi</taxon>
        <taxon>Actinopterygii</taxon>
        <taxon>Neopterygii</taxon>
        <taxon>Teleostei</taxon>
        <taxon>Neoteleostei</taxon>
        <taxon>Acanthomorphata</taxon>
        <taxon>Gobiaria</taxon>
        <taxon>Gobiiformes</taxon>
        <taxon>Gobioidei</taxon>
        <taxon>Gobiidae</taxon>
        <taxon>Gobionellinae</taxon>
        <taxon>Mugilogobius</taxon>
    </lineage>
</organism>
<dbReference type="AlphaFoldDB" id="A0AAW0MNU4"/>
<comment type="caution">
    <text evidence="2">The sequence shown here is derived from an EMBL/GenBank/DDBJ whole genome shotgun (WGS) entry which is preliminary data.</text>
</comment>
<feature type="region of interest" description="Disordered" evidence="1">
    <location>
        <begin position="137"/>
        <end position="173"/>
    </location>
</feature>
<evidence type="ECO:0000256" key="1">
    <source>
        <dbReference type="SAM" id="MobiDB-lite"/>
    </source>
</evidence>
<evidence type="ECO:0000313" key="2">
    <source>
        <dbReference type="EMBL" id="KAK7882080.1"/>
    </source>
</evidence>